<keyword evidence="3" id="KW-0067">ATP-binding</keyword>
<dbReference type="AlphaFoldDB" id="A0A5B8XD74"/>
<dbReference type="RefSeq" id="WP_146820559.1">
    <property type="nucleotide sequence ID" value="NZ_CP029077.1"/>
</dbReference>
<reference evidence="5 6" key="1">
    <citation type="journal article" date="2019" name="ISME J.">
        <title>Deianiraea, an extracellular bacterium associated with the ciliate Paramecium, suggests an alternative scenario for the evolution of Rickettsiales.</title>
        <authorList>
            <person name="Castelli M."/>
            <person name="Sabaneyeva E."/>
            <person name="Lanzoni O."/>
            <person name="Lebedeva N."/>
            <person name="Floriano A.M."/>
            <person name="Gaiarsa S."/>
            <person name="Benken K."/>
            <person name="Modeo L."/>
            <person name="Bandi C."/>
            <person name="Potekhin A."/>
            <person name="Sassera D."/>
            <person name="Petroni G."/>
        </authorList>
    </citation>
    <scope>NUCLEOTIDE SEQUENCE [LARGE SCALE GENOMIC DNA]</scope>
    <source>
        <strain evidence="5">CyL4-1</strain>
    </source>
</reference>
<dbReference type="EMBL" id="CP029077">
    <property type="protein sequence ID" value="QED23278.1"/>
    <property type="molecule type" value="Genomic_DNA"/>
</dbReference>
<organism evidence="5 6">
    <name type="scientific">Candidatus Deianiraea vastatrix</name>
    <dbReference type="NCBI Taxonomy" id="2163644"/>
    <lineage>
        <taxon>Bacteria</taxon>
        <taxon>Pseudomonadati</taxon>
        <taxon>Pseudomonadota</taxon>
        <taxon>Alphaproteobacteria</taxon>
        <taxon>Rickettsiales</taxon>
        <taxon>Candidatus Deianiraeaceae</taxon>
        <taxon>Candidatus Deianiraea</taxon>
    </lineage>
</organism>
<dbReference type="Pfam" id="PF19302">
    <property type="entry name" value="DUF5915"/>
    <property type="match status" value="1"/>
</dbReference>
<dbReference type="OrthoDB" id="9810365at2"/>
<accession>A0A5B8XD74</accession>
<dbReference type="GO" id="GO:0004822">
    <property type="term" value="F:isoleucine-tRNA ligase activity"/>
    <property type="evidence" value="ECO:0007669"/>
    <property type="project" value="InterPro"/>
</dbReference>
<proteinExistence type="predicted"/>
<gene>
    <name evidence="5" type="ORF">Deia_00478</name>
</gene>
<evidence type="ECO:0000313" key="5">
    <source>
        <dbReference type="EMBL" id="QED23278.1"/>
    </source>
</evidence>
<evidence type="ECO:0000256" key="1">
    <source>
        <dbReference type="ARBA" id="ARBA00022598"/>
    </source>
</evidence>
<dbReference type="Proteomes" id="UP000321934">
    <property type="component" value="Chromosome"/>
</dbReference>
<dbReference type="PANTHER" id="PTHR42780">
    <property type="entry name" value="SOLEUCYL-TRNA SYNTHETASE"/>
    <property type="match status" value="1"/>
</dbReference>
<evidence type="ECO:0000256" key="4">
    <source>
        <dbReference type="ARBA" id="ARBA00023146"/>
    </source>
</evidence>
<keyword evidence="4" id="KW-0030">Aminoacyl-tRNA synthetase</keyword>
<dbReference type="PANTHER" id="PTHR42780:SF1">
    <property type="entry name" value="ISOLEUCINE--TRNA LIGASE, CYTOPLASMIC"/>
    <property type="match status" value="1"/>
</dbReference>
<keyword evidence="2" id="KW-0547">Nucleotide-binding</keyword>
<dbReference type="InterPro" id="IPR023586">
    <property type="entry name" value="Ile-tRNA-ligase_type2"/>
</dbReference>
<evidence type="ECO:0000313" key="6">
    <source>
        <dbReference type="Proteomes" id="UP000321934"/>
    </source>
</evidence>
<keyword evidence="1" id="KW-0436">Ligase</keyword>
<name>A0A5B8XD74_9RICK</name>
<sequence length="258" mass="29243">MNSIHLQNFPQINAKIDSALIDEIAKIRHICSTALSIRKEANLRVRLPLAKMWIYGKNVDFIGKYRDIILDEINVKSIELSSDISSIGKEVLQINFKTLGPKIGKDIQKVLNAQKNGEYEKMPSGNVKIADIEIEKCDFDLSFLPNDKIATQFSKGADVAVKLDVELTQDLISEGIMRDINRLIQQDRKANGYNVTDRISIQIATHCDEIVNALNLHKTTLMEQCLADSFEIVPLENLKSYREHEIIDKTIHISLSRL</sequence>
<dbReference type="SUPFAM" id="SSF47323">
    <property type="entry name" value="Anticodon-binding domain of a subclass of class I aminoacyl-tRNA synthetases"/>
    <property type="match status" value="1"/>
</dbReference>
<dbReference type="GO" id="GO:0006428">
    <property type="term" value="P:isoleucyl-tRNA aminoacylation"/>
    <property type="evidence" value="ECO:0007669"/>
    <property type="project" value="TreeGrafter"/>
</dbReference>
<evidence type="ECO:0000256" key="2">
    <source>
        <dbReference type="ARBA" id="ARBA00022741"/>
    </source>
</evidence>
<protein>
    <submittedName>
        <fullName evidence="5">IleS-related oxidoreductase nitrogenase super family protein</fullName>
    </submittedName>
</protein>
<dbReference type="GO" id="GO:0005524">
    <property type="term" value="F:ATP binding"/>
    <property type="evidence" value="ECO:0007669"/>
    <property type="project" value="UniProtKB-KW"/>
</dbReference>
<dbReference type="InterPro" id="IPR009080">
    <property type="entry name" value="tRNAsynth_Ia_anticodon-bd"/>
</dbReference>
<evidence type="ECO:0000256" key="3">
    <source>
        <dbReference type="ARBA" id="ARBA00022840"/>
    </source>
</evidence>
<keyword evidence="6" id="KW-1185">Reference proteome</keyword>